<accession>A0A0B7BAY5</accession>
<sequence length="62" mass="7109">MHIHPNFLPTCVKVYKTLHNKPILLLLHLFPGHGQTKETVILCLLAGQQQNLFIKLSLCPFF</sequence>
<gene>
    <name evidence="1" type="primary">ORF169861</name>
</gene>
<protein>
    <submittedName>
        <fullName evidence="1">Uncharacterized protein</fullName>
    </submittedName>
</protein>
<feature type="non-terminal residue" evidence="1">
    <location>
        <position position="62"/>
    </location>
</feature>
<dbReference type="AlphaFoldDB" id="A0A0B7BAY5"/>
<organism evidence="1">
    <name type="scientific">Arion vulgaris</name>
    <dbReference type="NCBI Taxonomy" id="1028688"/>
    <lineage>
        <taxon>Eukaryota</taxon>
        <taxon>Metazoa</taxon>
        <taxon>Spiralia</taxon>
        <taxon>Lophotrochozoa</taxon>
        <taxon>Mollusca</taxon>
        <taxon>Gastropoda</taxon>
        <taxon>Heterobranchia</taxon>
        <taxon>Euthyneura</taxon>
        <taxon>Panpulmonata</taxon>
        <taxon>Eupulmonata</taxon>
        <taxon>Stylommatophora</taxon>
        <taxon>Helicina</taxon>
        <taxon>Arionoidea</taxon>
        <taxon>Arionidae</taxon>
        <taxon>Arion</taxon>
    </lineage>
</organism>
<dbReference type="EMBL" id="HACG01042400">
    <property type="protein sequence ID" value="CEK89265.1"/>
    <property type="molecule type" value="Transcribed_RNA"/>
</dbReference>
<proteinExistence type="predicted"/>
<name>A0A0B7BAY5_9EUPU</name>
<evidence type="ECO:0000313" key="1">
    <source>
        <dbReference type="EMBL" id="CEK89265.1"/>
    </source>
</evidence>
<reference evidence="1" key="1">
    <citation type="submission" date="2014-12" db="EMBL/GenBank/DDBJ databases">
        <title>Insight into the proteome of Arion vulgaris.</title>
        <authorList>
            <person name="Aradska J."/>
            <person name="Bulat T."/>
            <person name="Smidak R."/>
            <person name="Sarate P."/>
            <person name="Gangsoo J."/>
            <person name="Sialana F."/>
            <person name="Bilban M."/>
            <person name="Lubec G."/>
        </authorList>
    </citation>
    <scope>NUCLEOTIDE SEQUENCE</scope>
    <source>
        <tissue evidence="1">Skin</tissue>
    </source>
</reference>